<dbReference type="AlphaFoldDB" id="A0A0B7B9N3"/>
<evidence type="ECO:0000256" key="1">
    <source>
        <dbReference type="SAM" id="MobiDB-lite"/>
    </source>
</evidence>
<reference evidence="2" key="1">
    <citation type="submission" date="2014-12" db="EMBL/GenBank/DDBJ databases">
        <title>Insight into the proteome of Arion vulgaris.</title>
        <authorList>
            <person name="Aradska J."/>
            <person name="Bulat T."/>
            <person name="Smidak R."/>
            <person name="Sarate P."/>
            <person name="Gangsoo J."/>
            <person name="Sialana F."/>
            <person name="Bilban M."/>
            <person name="Lubec G."/>
        </authorList>
    </citation>
    <scope>NUCLEOTIDE SEQUENCE</scope>
    <source>
        <tissue evidence="2">Skin</tissue>
    </source>
</reference>
<feature type="non-terminal residue" evidence="2">
    <location>
        <position position="1"/>
    </location>
</feature>
<feature type="region of interest" description="Disordered" evidence="1">
    <location>
        <begin position="1"/>
        <end position="28"/>
    </location>
</feature>
<dbReference type="EMBL" id="HACG01042121">
    <property type="protein sequence ID" value="CEK88986.1"/>
    <property type="molecule type" value="Transcribed_RNA"/>
</dbReference>
<gene>
    <name evidence="2" type="primary">ORF168269</name>
</gene>
<proteinExistence type="predicted"/>
<sequence>LEKRSYRLEKSSSGAMLDSEGLHGSTQRSVSGVCYPFRCWTLFRATKSDFSLSVSSTLDFTGCHNLFLTSLPHQEECWFQFYHELCSSSLL</sequence>
<feature type="compositionally biased region" description="Basic and acidic residues" evidence="1">
    <location>
        <begin position="1"/>
        <end position="10"/>
    </location>
</feature>
<organism evidence="2">
    <name type="scientific">Arion vulgaris</name>
    <dbReference type="NCBI Taxonomy" id="1028688"/>
    <lineage>
        <taxon>Eukaryota</taxon>
        <taxon>Metazoa</taxon>
        <taxon>Spiralia</taxon>
        <taxon>Lophotrochozoa</taxon>
        <taxon>Mollusca</taxon>
        <taxon>Gastropoda</taxon>
        <taxon>Heterobranchia</taxon>
        <taxon>Euthyneura</taxon>
        <taxon>Panpulmonata</taxon>
        <taxon>Eupulmonata</taxon>
        <taxon>Stylommatophora</taxon>
        <taxon>Helicina</taxon>
        <taxon>Arionoidea</taxon>
        <taxon>Arionidae</taxon>
        <taxon>Arion</taxon>
    </lineage>
</organism>
<accession>A0A0B7B9N3</accession>
<name>A0A0B7B9N3_9EUPU</name>
<protein>
    <submittedName>
        <fullName evidence="2">Uncharacterized protein</fullName>
    </submittedName>
</protein>
<evidence type="ECO:0000313" key="2">
    <source>
        <dbReference type="EMBL" id="CEK88986.1"/>
    </source>
</evidence>